<evidence type="ECO:0000256" key="1">
    <source>
        <dbReference type="SAM" id="SignalP"/>
    </source>
</evidence>
<dbReference type="EMBL" id="BONE01000095">
    <property type="protein sequence ID" value="GIF77586.1"/>
    <property type="molecule type" value="Genomic_DNA"/>
</dbReference>
<dbReference type="PROSITE" id="PS51257">
    <property type="entry name" value="PROKAR_LIPOPROTEIN"/>
    <property type="match status" value="1"/>
</dbReference>
<dbReference type="Proteomes" id="UP000604117">
    <property type="component" value="Unassembled WGS sequence"/>
</dbReference>
<name>A0ABQ4D252_9ACTN</name>
<evidence type="ECO:0000313" key="2">
    <source>
        <dbReference type="EMBL" id="GIF77586.1"/>
    </source>
</evidence>
<reference evidence="2 3" key="1">
    <citation type="submission" date="2021-01" db="EMBL/GenBank/DDBJ databases">
        <title>Whole genome shotgun sequence of Asanoa siamensis NBRC 107932.</title>
        <authorList>
            <person name="Komaki H."/>
            <person name="Tamura T."/>
        </authorList>
    </citation>
    <scope>NUCLEOTIDE SEQUENCE [LARGE SCALE GENOMIC DNA]</scope>
    <source>
        <strain evidence="2 3">NBRC 107932</strain>
    </source>
</reference>
<accession>A0ABQ4D252</accession>
<sequence>MVTKSRVALVALAVLLATGCSGSAEDEPACSSPVNGEMQGTGSLWALFFPTPGQAAPVVSGAESKIVWKIGGSGDFTVGATGPEGSTATLVWGPSEHDGSTWERPGTEYGTGFLFDKPGCWTFTAERASGEKGELRLTVA</sequence>
<keyword evidence="1" id="KW-0732">Signal</keyword>
<evidence type="ECO:0000313" key="3">
    <source>
        <dbReference type="Proteomes" id="UP000604117"/>
    </source>
</evidence>
<keyword evidence="3" id="KW-1185">Reference proteome</keyword>
<feature type="chain" id="PRO_5046652711" evidence="1">
    <location>
        <begin position="24"/>
        <end position="140"/>
    </location>
</feature>
<protein>
    <submittedName>
        <fullName evidence="2">Uncharacterized protein</fullName>
    </submittedName>
</protein>
<comment type="caution">
    <text evidence="2">The sequence shown here is derived from an EMBL/GenBank/DDBJ whole genome shotgun (WGS) entry which is preliminary data.</text>
</comment>
<feature type="signal peptide" evidence="1">
    <location>
        <begin position="1"/>
        <end position="23"/>
    </location>
</feature>
<dbReference type="RefSeq" id="WP_203718439.1">
    <property type="nucleotide sequence ID" value="NZ_BONE01000095.1"/>
</dbReference>
<proteinExistence type="predicted"/>
<gene>
    <name evidence="2" type="ORF">Asi02nite_71040</name>
</gene>
<organism evidence="2 3">
    <name type="scientific">Asanoa siamensis</name>
    <dbReference type="NCBI Taxonomy" id="926357"/>
    <lineage>
        <taxon>Bacteria</taxon>
        <taxon>Bacillati</taxon>
        <taxon>Actinomycetota</taxon>
        <taxon>Actinomycetes</taxon>
        <taxon>Micromonosporales</taxon>
        <taxon>Micromonosporaceae</taxon>
        <taxon>Asanoa</taxon>
    </lineage>
</organism>